<evidence type="ECO:0000256" key="10">
    <source>
        <dbReference type="SAM" id="MobiDB-lite"/>
    </source>
</evidence>
<dbReference type="Pfam" id="PF02883">
    <property type="entry name" value="Alpha_adaptinC2"/>
    <property type="match status" value="1"/>
</dbReference>
<feature type="compositionally biased region" description="Basic and acidic residues" evidence="10">
    <location>
        <begin position="597"/>
        <end position="607"/>
    </location>
</feature>
<dbReference type="SMART" id="SM00809">
    <property type="entry name" value="Alpha_adaptinC2"/>
    <property type="match status" value="1"/>
</dbReference>
<dbReference type="InterPro" id="IPR050840">
    <property type="entry name" value="Adaptor_Complx_Large_Subunit"/>
</dbReference>
<dbReference type="InterPro" id="IPR008153">
    <property type="entry name" value="GAE_dom"/>
</dbReference>
<dbReference type="SUPFAM" id="SSF48371">
    <property type="entry name" value="ARM repeat"/>
    <property type="match status" value="1"/>
</dbReference>
<feature type="region of interest" description="Disordered" evidence="10">
    <location>
        <begin position="669"/>
        <end position="701"/>
    </location>
</feature>
<dbReference type="InterPro" id="IPR011989">
    <property type="entry name" value="ARM-like"/>
</dbReference>
<dbReference type="EMBL" id="HBGD01003960">
    <property type="protein sequence ID" value="CAD9080017.1"/>
    <property type="molecule type" value="Transcribed_RNA"/>
</dbReference>
<evidence type="ECO:0000256" key="4">
    <source>
        <dbReference type="ARBA" id="ARBA00022448"/>
    </source>
</evidence>
<evidence type="ECO:0000256" key="3">
    <source>
        <dbReference type="ARBA" id="ARBA00006613"/>
    </source>
</evidence>
<evidence type="ECO:0000256" key="7">
    <source>
        <dbReference type="ARBA" id="ARBA00023136"/>
    </source>
</evidence>
<dbReference type="InterPro" id="IPR002553">
    <property type="entry name" value="Clathrin/coatomer_adapt-like_N"/>
</dbReference>
<dbReference type="SUPFAM" id="SSF49348">
    <property type="entry name" value="Clathrin adaptor appendage domain"/>
    <property type="match status" value="1"/>
</dbReference>
<comment type="similarity">
    <text evidence="3 9">Belongs to the adaptor complexes large subunit family.</text>
</comment>
<evidence type="ECO:0000313" key="12">
    <source>
        <dbReference type="EMBL" id="CAD9080017.1"/>
    </source>
</evidence>
<evidence type="ECO:0000256" key="6">
    <source>
        <dbReference type="ARBA" id="ARBA00023034"/>
    </source>
</evidence>
<evidence type="ECO:0000256" key="8">
    <source>
        <dbReference type="ARBA" id="ARBA00023329"/>
    </source>
</evidence>
<dbReference type="PANTHER" id="PTHR22780">
    <property type="entry name" value="ADAPTIN, ALPHA/GAMMA/EPSILON"/>
    <property type="match status" value="1"/>
</dbReference>
<dbReference type="Pfam" id="PF01602">
    <property type="entry name" value="Adaptin_N"/>
    <property type="match status" value="1"/>
</dbReference>
<dbReference type="InterPro" id="IPR013041">
    <property type="entry name" value="Clathrin_app_Ig-like_sf"/>
</dbReference>
<feature type="region of interest" description="Disordered" evidence="10">
    <location>
        <begin position="597"/>
        <end position="618"/>
    </location>
</feature>
<dbReference type="InterPro" id="IPR016024">
    <property type="entry name" value="ARM-type_fold"/>
</dbReference>
<dbReference type="Gene3D" id="1.25.10.10">
    <property type="entry name" value="Leucine-rich Repeat Variant"/>
    <property type="match status" value="1"/>
</dbReference>
<keyword evidence="5 9" id="KW-0653">Protein transport</keyword>
<dbReference type="GO" id="GO:0016192">
    <property type="term" value="P:vesicle-mediated transport"/>
    <property type="evidence" value="ECO:0007669"/>
    <property type="project" value="InterPro"/>
</dbReference>
<dbReference type="InterPro" id="IPR008152">
    <property type="entry name" value="Clathrin_a/b/g-adaptin_app_Ig"/>
</dbReference>
<evidence type="ECO:0000256" key="9">
    <source>
        <dbReference type="PIRNR" id="PIRNR037094"/>
    </source>
</evidence>
<feature type="domain" description="GAE" evidence="11">
    <location>
        <begin position="700"/>
        <end position="821"/>
    </location>
</feature>
<keyword evidence="7 9" id="KW-0472">Membrane</keyword>
<feature type="region of interest" description="Disordered" evidence="10">
    <location>
        <begin position="631"/>
        <end position="654"/>
    </location>
</feature>
<dbReference type="AlphaFoldDB" id="A0A7S1PF79"/>
<dbReference type="GO" id="GO:0030121">
    <property type="term" value="C:AP-1 adaptor complex"/>
    <property type="evidence" value="ECO:0007669"/>
    <property type="project" value="InterPro"/>
</dbReference>
<dbReference type="Gene3D" id="2.60.40.1230">
    <property type="match status" value="1"/>
</dbReference>
<comment type="subcellular location">
    <subcellularLocation>
        <location evidence="1">Cytoplasmic vesicle membrane</location>
    </subcellularLocation>
    <subcellularLocation>
        <location evidence="2">Golgi apparatus</location>
    </subcellularLocation>
</comment>
<dbReference type="InterPro" id="IPR017107">
    <property type="entry name" value="AP1_complex_gsu"/>
</dbReference>
<name>A0A7S1PF79_9EUKA</name>
<gene>
    <name evidence="12" type="ORF">PCOS0759_LOCUS3257</name>
</gene>
<evidence type="ECO:0000256" key="1">
    <source>
        <dbReference type="ARBA" id="ARBA00004156"/>
    </source>
</evidence>
<proteinExistence type="inferred from homology"/>
<dbReference type="GO" id="GO:0006886">
    <property type="term" value="P:intracellular protein transport"/>
    <property type="evidence" value="ECO:0007669"/>
    <property type="project" value="UniProtKB-UniRule"/>
</dbReference>
<accession>A0A7S1PF79</accession>
<dbReference type="PIRSF" id="PIRSF037094">
    <property type="entry name" value="AP1_complex_gamma"/>
    <property type="match status" value="1"/>
</dbReference>
<evidence type="ECO:0000259" key="11">
    <source>
        <dbReference type="PROSITE" id="PS50180"/>
    </source>
</evidence>
<keyword evidence="6 9" id="KW-0333">Golgi apparatus</keyword>
<protein>
    <recommendedName>
        <fullName evidence="9">AP-1 complex subunit gamma</fullName>
    </recommendedName>
</protein>
<keyword evidence="8 9" id="KW-0968">Cytoplasmic vesicle</keyword>
<keyword evidence="4 9" id="KW-0813">Transport</keyword>
<dbReference type="PROSITE" id="PS50180">
    <property type="entry name" value="GAE"/>
    <property type="match status" value="1"/>
</dbReference>
<feature type="compositionally biased region" description="Low complexity" evidence="10">
    <location>
        <begin position="638"/>
        <end position="654"/>
    </location>
</feature>
<reference evidence="12" key="1">
    <citation type="submission" date="2021-01" db="EMBL/GenBank/DDBJ databases">
        <authorList>
            <person name="Corre E."/>
            <person name="Pelletier E."/>
            <person name="Niang G."/>
            <person name="Scheremetjew M."/>
            <person name="Finn R."/>
            <person name="Kale V."/>
            <person name="Holt S."/>
            <person name="Cochrane G."/>
            <person name="Meng A."/>
            <person name="Brown T."/>
            <person name="Cohen L."/>
        </authorList>
    </citation>
    <scope>NUCLEOTIDE SEQUENCE</scope>
    <source>
        <strain evidence="12">WS</strain>
    </source>
</reference>
<organism evidence="12">
    <name type="scientific">Percolomonas cosmopolitus</name>
    <dbReference type="NCBI Taxonomy" id="63605"/>
    <lineage>
        <taxon>Eukaryota</taxon>
        <taxon>Discoba</taxon>
        <taxon>Heterolobosea</taxon>
        <taxon>Tetramitia</taxon>
        <taxon>Eutetramitia</taxon>
        <taxon>Percolomonadidae</taxon>
        <taxon>Percolomonas</taxon>
    </lineage>
</organism>
<feature type="compositionally biased region" description="Polar residues" evidence="10">
    <location>
        <begin position="688"/>
        <end position="701"/>
    </location>
</feature>
<evidence type="ECO:0000256" key="2">
    <source>
        <dbReference type="ARBA" id="ARBA00004555"/>
    </source>
</evidence>
<evidence type="ECO:0000256" key="5">
    <source>
        <dbReference type="ARBA" id="ARBA00022927"/>
    </source>
</evidence>
<sequence length="822" mass="93016">MTKLRDFIHQIRDAKTYQEEREIIAKEAAEIRDTSSNPKKRAQNIAKLMYMHMLGYNTKFAQMDSIQLISSEHYAEKRLGYLALMILLDETQEVLPLIEHSLKKDLDDKNQFVQSLALTAIANIASHEICRDLCPEVQKLLGHSPYVRKKAALCAVRSIQKCPDLAELFLDDIQSLLKEHNHAVLLTTVTLMLEILNADTVLRSASHDDPPQVPFKKTLIKYLPQLLNIFKGLLMSSFTKEHDIHGIADPFLQIKLLQLFRALGHGDLTASEAMNDLLAQAATNTESGKTAANAILYECVNTIMGIESEKGLRVLGVYQLSEFLTARDNNLRYVSLNTLKKVLAKDQQSVLRHLSTIIECLKDHDISIRKRAVDLLLQLVSRKNIKLLMQEFIEYLQRATDEEKQDLTSNLSLIIEEYAPSIDWKVDTYMRVLLSASHYVPLHMANKFIALLTHCNDEMQRDVTTKLYTALLELCSTPHLLSKRSKFLQVAVWTVGEFSLKSAQVDPSQLLKVLRQILDRSDTDVRTKAYVITALTKLSERIPPLAADTQQILHALKSNPELELQLRSCEYSALLNVGADVRRKVVAVPHPPIEIQEDAHLPFSEKPHSRKTSTAAMEGSLIEFDDIGKESVDEEDSGTTATAQQHGSAQSSSSGDILMFFDDLENNKVEPHNSAVPSTGLDDFFSDVSPQNANNHPQSSPNRIFTIYEKEHLVIELELFKPDEVYSPEKTTAIVHFSNSNLFPLTSFTFQVKLPKYLTMKLYKATSDRIPGASNRKVQQKIELTNMKHGEKPLVLKYQIKYKQNEDGEFVVQQGTTQKLDF</sequence>